<gene>
    <name evidence="3" type="ORF">ACFQEU_16450</name>
</gene>
<protein>
    <recommendedName>
        <fullName evidence="2">Gins51 C-terminal domain-containing protein</fullName>
    </recommendedName>
</protein>
<keyword evidence="4" id="KW-1185">Reference proteome</keyword>
<evidence type="ECO:0000256" key="1">
    <source>
        <dbReference type="SAM" id="MobiDB-lite"/>
    </source>
</evidence>
<dbReference type="Gene3D" id="3.40.5.50">
    <property type="match status" value="1"/>
</dbReference>
<feature type="compositionally biased region" description="Pro residues" evidence="1">
    <location>
        <begin position="18"/>
        <end position="28"/>
    </location>
</feature>
<sequence length="118" mass="11881">GGTATPADDTADNDGPTPVEPEPAPPGAPGANGSTTNATSAHEPADGTDSGTGRDSASTGGGDRPTDAARETVRITRDVGAILGVDEREYELTSEDIVDLPTANAEPLVQRDAAERID</sequence>
<dbReference type="InterPro" id="IPR054314">
    <property type="entry name" value="Gins51_C"/>
</dbReference>
<feature type="region of interest" description="Disordered" evidence="1">
    <location>
        <begin position="1"/>
        <end position="73"/>
    </location>
</feature>
<feature type="compositionally biased region" description="Low complexity" evidence="1">
    <location>
        <begin position="1"/>
        <end position="17"/>
    </location>
</feature>
<dbReference type="Pfam" id="PF22090">
    <property type="entry name" value="Gins51_C"/>
    <property type="match status" value="1"/>
</dbReference>
<feature type="non-terminal residue" evidence="3">
    <location>
        <position position="1"/>
    </location>
</feature>
<proteinExistence type="predicted"/>
<feature type="compositionally biased region" description="Basic and acidic residues" evidence="1">
    <location>
        <begin position="64"/>
        <end position="73"/>
    </location>
</feature>
<evidence type="ECO:0000259" key="2">
    <source>
        <dbReference type="Pfam" id="PF22090"/>
    </source>
</evidence>
<evidence type="ECO:0000313" key="4">
    <source>
        <dbReference type="Proteomes" id="UP001596442"/>
    </source>
</evidence>
<organism evidence="3 4">
    <name type="scientific">Halorubrum tibetense</name>
    <dbReference type="NCBI Taxonomy" id="175631"/>
    <lineage>
        <taxon>Archaea</taxon>
        <taxon>Methanobacteriati</taxon>
        <taxon>Methanobacteriota</taxon>
        <taxon>Stenosarchaea group</taxon>
        <taxon>Halobacteria</taxon>
        <taxon>Halobacteriales</taxon>
        <taxon>Haloferacaceae</taxon>
        <taxon>Halorubrum</taxon>
    </lineage>
</organism>
<accession>A0ABD5SHP0</accession>
<reference evidence="3 4" key="1">
    <citation type="journal article" date="2019" name="Int. J. Syst. Evol. Microbiol.">
        <title>The Global Catalogue of Microorganisms (GCM) 10K type strain sequencing project: providing services to taxonomists for standard genome sequencing and annotation.</title>
        <authorList>
            <consortium name="The Broad Institute Genomics Platform"/>
            <consortium name="The Broad Institute Genome Sequencing Center for Infectious Disease"/>
            <person name="Wu L."/>
            <person name="Ma J."/>
        </authorList>
    </citation>
    <scope>NUCLEOTIDE SEQUENCE [LARGE SCALE GENOMIC DNA]</scope>
    <source>
        <strain evidence="3 4">CGMCC 1.3239</strain>
    </source>
</reference>
<evidence type="ECO:0000313" key="3">
    <source>
        <dbReference type="EMBL" id="MFC6755038.1"/>
    </source>
</evidence>
<feature type="domain" description="Gins51 C-terminal" evidence="2">
    <location>
        <begin position="72"/>
        <end position="117"/>
    </location>
</feature>
<dbReference type="EMBL" id="JBHSWW010000491">
    <property type="protein sequence ID" value="MFC6755038.1"/>
    <property type="molecule type" value="Genomic_DNA"/>
</dbReference>
<dbReference type="Proteomes" id="UP001596442">
    <property type="component" value="Unassembled WGS sequence"/>
</dbReference>
<feature type="compositionally biased region" description="Polar residues" evidence="1">
    <location>
        <begin position="49"/>
        <end position="58"/>
    </location>
</feature>
<comment type="caution">
    <text evidence="3">The sequence shown here is derived from an EMBL/GenBank/DDBJ whole genome shotgun (WGS) entry which is preliminary data.</text>
</comment>
<dbReference type="AlphaFoldDB" id="A0ABD5SHP0"/>
<name>A0ABD5SHP0_9EURY</name>